<evidence type="ECO:0000256" key="1">
    <source>
        <dbReference type="ARBA" id="ARBA00005033"/>
    </source>
</evidence>
<feature type="binding site" evidence="7 9">
    <location>
        <position position="110"/>
    </location>
    <ligand>
        <name>3-methyl-2-oxobutanoate</name>
        <dbReference type="ChEBI" id="CHEBI:11851"/>
    </ligand>
</feature>
<dbReference type="HAMAP" id="MF_00156">
    <property type="entry name" value="PanB"/>
    <property type="match status" value="1"/>
</dbReference>
<keyword evidence="7 10" id="KW-0460">Magnesium</keyword>
<evidence type="ECO:0000313" key="12">
    <source>
        <dbReference type="Proteomes" id="UP000323824"/>
    </source>
</evidence>
<keyword evidence="5 7" id="KW-0808">Transferase</keyword>
<gene>
    <name evidence="7 11" type="primary">panB</name>
    <name evidence="11" type="ORF">EW093_07330</name>
</gene>
<evidence type="ECO:0000256" key="2">
    <source>
        <dbReference type="ARBA" id="ARBA00008676"/>
    </source>
</evidence>
<feature type="binding site" evidence="7 10">
    <location>
        <position position="81"/>
    </location>
    <ligand>
        <name>Mg(2+)</name>
        <dbReference type="ChEBI" id="CHEBI:18420"/>
    </ligand>
</feature>
<comment type="pathway">
    <text evidence="1 7">Cofactor biosynthesis; (R)-pantothenate biosynthesis; (R)-pantoate from 3-methyl-2-oxobutanoate: step 1/2.</text>
</comment>
<dbReference type="NCBIfam" id="TIGR00222">
    <property type="entry name" value="panB"/>
    <property type="match status" value="1"/>
</dbReference>
<comment type="function">
    <text evidence="6 7">Catalyzes the reversible reaction in which hydroxymethyl group from 5,10-methylenetetrahydrofolate is transferred onto alpha-ketoisovalerate to form ketopantoate.</text>
</comment>
<feature type="binding site" evidence="7 9">
    <location>
        <position position="81"/>
    </location>
    <ligand>
        <name>3-methyl-2-oxobutanoate</name>
        <dbReference type="ChEBI" id="CHEBI:11851"/>
    </ligand>
</feature>
<dbReference type="InterPro" id="IPR040442">
    <property type="entry name" value="Pyrv_kinase-like_dom_sf"/>
</dbReference>
<dbReference type="InterPro" id="IPR015813">
    <property type="entry name" value="Pyrv/PenolPyrv_kinase-like_dom"/>
</dbReference>
<feature type="binding site" evidence="7 9">
    <location>
        <begin position="42"/>
        <end position="43"/>
    </location>
    <ligand>
        <name>3-methyl-2-oxobutanoate</name>
        <dbReference type="ChEBI" id="CHEBI:11851"/>
    </ligand>
</feature>
<sequence length="263" mass="28291">MNIKDFDKYKKAEKSISVVTCYDYWTATIIEQSDIDAILVGDSLAMVVHGFNSTLPADIELMALHTAAVRKGAPTKFIIADMPFLSHRKSINSVLESAGRLMKAGANAIKIEGVTGHEMTIKYLVESGIPVMGHLGLTPQSFNSFGGFKLQSKTEEAVLKLIEDGKKLEELGCFSIVLECIPDSAGRRVSQALNIPTIGIGAGGNTDGQVLVLQDMLGFNTGYTPKFVRKFIDGANLVKSALNEYDSCVKSGEFPGEGESYGG</sequence>
<dbReference type="RefSeq" id="WP_149567766.1">
    <property type="nucleotide sequence ID" value="NZ_CP035807.1"/>
</dbReference>
<dbReference type="PIRSF" id="PIRSF000388">
    <property type="entry name" value="Pantoate_hydroxy_MeTrfase"/>
    <property type="match status" value="1"/>
</dbReference>
<dbReference type="GO" id="GO:0032259">
    <property type="term" value="P:methylation"/>
    <property type="evidence" value="ECO:0007669"/>
    <property type="project" value="UniProtKB-KW"/>
</dbReference>
<comment type="catalytic activity">
    <reaction evidence="7">
        <text>(6R)-5,10-methylene-5,6,7,8-tetrahydrofolate + 3-methyl-2-oxobutanoate + H2O = 2-dehydropantoate + (6S)-5,6,7,8-tetrahydrofolate</text>
        <dbReference type="Rhea" id="RHEA:11824"/>
        <dbReference type="ChEBI" id="CHEBI:11561"/>
        <dbReference type="ChEBI" id="CHEBI:11851"/>
        <dbReference type="ChEBI" id="CHEBI:15377"/>
        <dbReference type="ChEBI" id="CHEBI:15636"/>
        <dbReference type="ChEBI" id="CHEBI:57453"/>
        <dbReference type="EC" id="2.1.2.11"/>
    </reaction>
</comment>
<dbReference type="GO" id="GO:0015940">
    <property type="term" value="P:pantothenate biosynthetic process"/>
    <property type="evidence" value="ECO:0007669"/>
    <property type="project" value="UniProtKB-UniRule"/>
</dbReference>
<dbReference type="GO" id="GO:0000287">
    <property type="term" value="F:magnesium ion binding"/>
    <property type="evidence" value="ECO:0007669"/>
    <property type="project" value="TreeGrafter"/>
</dbReference>
<dbReference type="KEGG" id="sper:EW093_07330"/>
<comment type="subcellular location">
    <subcellularLocation>
        <location evidence="7">Cytoplasm</location>
    </subcellularLocation>
</comment>
<dbReference type="GO" id="GO:0003864">
    <property type="term" value="F:3-methyl-2-oxobutanoate hydroxymethyltransferase activity"/>
    <property type="evidence" value="ECO:0007669"/>
    <property type="project" value="UniProtKB-UniRule"/>
</dbReference>
<dbReference type="GO" id="GO:0008168">
    <property type="term" value="F:methyltransferase activity"/>
    <property type="evidence" value="ECO:0007669"/>
    <property type="project" value="UniProtKB-KW"/>
</dbReference>
<reference evidence="11 12" key="2">
    <citation type="submission" date="2019-09" db="EMBL/GenBank/DDBJ databases">
        <title>Complete Genome Sequence and Methylome Analysis of free living Spirochaetas.</title>
        <authorList>
            <person name="Leshcheva N."/>
            <person name="Mikheeva N."/>
        </authorList>
    </citation>
    <scope>NUCLEOTIDE SEQUENCE [LARGE SCALE GENOMIC DNA]</scope>
    <source>
        <strain evidence="11 12">P</strain>
    </source>
</reference>
<keyword evidence="4 7" id="KW-0566">Pantothenate biosynthesis</keyword>
<dbReference type="Gene3D" id="3.20.20.60">
    <property type="entry name" value="Phosphoenolpyruvate-binding domains"/>
    <property type="match status" value="1"/>
</dbReference>
<keyword evidence="7 10" id="KW-0479">Metal-binding</keyword>
<comment type="similarity">
    <text evidence="2 7">Belongs to the PanB family.</text>
</comment>
<comment type="subunit">
    <text evidence="3 7">Homodecamer; pentamer of dimers.</text>
</comment>
<evidence type="ECO:0000256" key="5">
    <source>
        <dbReference type="ARBA" id="ARBA00022679"/>
    </source>
</evidence>
<keyword evidence="12" id="KW-1185">Reference proteome</keyword>
<feature type="active site" description="Proton acceptor" evidence="7 8">
    <location>
        <position position="179"/>
    </location>
</feature>
<name>A0A5C1QC80_9SPIO</name>
<keyword evidence="11" id="KW-0489">Methyltransferase</keyword>
<dbReference type="Proteomes" id="UP000323824">
    <property type="component" value="Chromosome"/>
</dbReference>
<evidence type="ECO:0000256" key="6">
    <source>
        <dbReference type="ARBA" id="ARBA00056497"/>
    </source>
</evidence>
<dbReference type="EMBL" id="CP035807">
    <property type="protein sequence ID" value="QEN04519.1"/>
    <property type="molecule type" value="Genomic_DNA"/>
</dbReference>
<dbReference type="AlphaFoldDB" id="A0A5C1QC80"/>
<dbReference type="GO" id="GO:0005737">
    <property type="term" value="C:cytoplasm"/>
    <property type="evidence" value="ECO:0007669"/>
    <property type="project" value="UniProtKB-SubCell"/>
</dbReference>
<comment type="cofactor">
    <cofactor evidence="7 10">
        <name>Mg(2+)</name>
        <dbReference type="ChEBI" id="CHEBI:18420"/>
    </cofactor>
    <text evidence="7 10">Binds 1 Mg(2+) ion per subunit.</text>
</comment>
<dbReference type="SUPFAM" id="SSF51621">
    <property type="entry name" value="Phosphoenolpyruvate/pyruvate domain"/>
    <property type="match status" value="1"/>
</dbReference>
<evidence type="ECO:0000256" key="9">
    <source>
        <dbReference type="PIRSR" id="PIRSR000388-2"/>
    </source>
</evidence>
<feature type="binding site" evidence="7 10">
    <location>
        <position position="112"/>
    </location>
    <ligand>
        <name>Mg(2+)</name>
        <dbReference type="ChEBI" id="CHEBI:18420"/>
    </ligand>
</feature>
<dbReference type="OrthoDB" id="9781789at2"/>
<dbReference type="Pfam" id="PF02548">
    <property type="entry name" value="Pantoate_transf"/>
    <property type="match status" value="1"/>
</dbReference>
<proteinExistence type="inferred from homology"/>
<dbReference type="CDD" id="cd06557">
    <property type="entry name" value="KPHMT-like"/>
    <property type="match status" value="1"/>
</dbReference>
<keyword evidence="7" id="KW-0963">Cytoplasm</keyword>
<evidence type="ECO:0000256" key="3">
    <source>
        <dbReference type="ARBA" id="ARBA00011424"/>
    </source>
</evidence>
<evidence type="ECO:0000256" key="8">
    <source>
        <dbReference type="PIRSR" id="PIRSR000388-1"/>
    </source>
</evidence>
<protein>
    <recommendedName>
        <fullName evidence="7">3-methyl-2-oxobutanoate hydroxymethyltransferase</fullName>
        <ecNumber evidence="7">2.1.2.11</ecNumber>
    </recommendedName>
    <alternativeName>
        <fullName evidence="7">Ketopantoate hydroxymethyltransferase</fullName>
        <shortName evidence="7">KPHMT</shortName>
    </alternativeName>
</protein>
<reference evidence="11 12" key="1">
    <citation type="submission" date="2019-02" db="EMBL/GenBank/DDBJ databases">
        <authorList>
            <person name="Fomenkov A."/>
            <person name="Dubinina G."/>
            <person name="Grabovich M."/>
            <person name="Vincze T."/>
            <person name="Roberts R.J."/>
        </authorList>
    </citation>
    <scope>NUCLEOTIDE SEQUENCE [LARGE SCALE GENOMIC DNA]</scope>
    <source>
        <strain evidence="11 12">P</strain>
    </source>
</reference>
<dbReference type="InterPro" id="IPR003700">
    <property type="entry name" value="Pantoate_hydroxy_MeTrfase"/>
</dbReference>
<feature type="binding site" evidence="7 10">
    <location>
        <position position="42"/>
    </location>
    <ligand>
        <name>Mg(2+)</name>
        <dbReference type="ChEBI" id="CHEBI:18420"/>
    </ligand>
</feature>
<evidence type="ECO:0000313" key="11">
    <source>
        <dbReference type="EMBL" id="QEN04519.1"/>
    </source>
</evidence>
<evidence type="ECO:0000256" key="4">
    <source>
        <dbReference type="ARBA" id="ARBA00022655"/>
    </source>
</evidence>
<organism evidence="11 12">
    <name type="scientific">Thiospirochaeta perfilievii</name>
    <dbReference type="NCBI Taxonomy" id="252967"/>
    <lineage>
        <taxon>Bacteria</taxon>
        <taxon>Pseudomonadati</taxon>
        <taxon>Spirochaetota</taxon>
        <taxon>Spirochaetia</taxon>
        <taxon>Spirochaetales</taxon>
        <taxon>Spirochaetaceae</taxon>
        <taxon>Thiospirochaeta</taxon>
    </lineage>
</organism>
<evidence type="ECO:0000256" key="7">
    <source>
        <dbReference type="HAMAP-Rule" id="MF_00156"/>
    </source>
</evidence>
<dbReference type="PANTHER" id="PTHR20881:SF0">
    <property type="entry name" value="3-METHYL-2-OXOBUTANOATE HYDROXYMETHYLTRANSFERASE"/>
    <property type="match status" value="1"/>
</dbReference>
<accession>A0A5C1QC80</accession>
<dbReference type="NCBIfam" id="NF001452">
    <property type="entry name" value="PRK00311.1"/>
    <property type="match status" value="1"/>
</dbReference>
<dbReference type="PANTHER" id="PTHR20881">
    <property type="entry name" value="3-METHYL-2-OXOBUTANOATE HYDROXYMETHYLTRANSFERASE"/>
    <property type="match status" value="1"/>
</dbReference>
<dbReference type="UniPathway" id="UPA00028">
    <property type="reaction ID" value="UER00003"/>
</dbReference>
<dbReference type="FunFam" id="3.20.20.60:FF:000003">
    <property type="entry name" value="3-methyl-2-oxobutanoate hydroxymethyltransferase"/>
    <property type="match status" value="1"/>
</dbReference>
<evidence type="ECO:0000256" key="10">
    <source>
        <dbReference type="PIRSR" id="PIRSR000388-3"/>
    </source>
</evidence>
<dbReference type="EC" id="2.1.2.11" evidence="7"/>